<keyword evidence="1" id="KW-0812">Transmembrane</keyword>
<feature type="transmembrane region" description="Helical" evidence="1">
    <location>
        <begin position="79"/>
        <end position="102"/>
    </location>
</feature>
<sequence>MLSFLDSSFLEITEFRDWYLDLMICIMWIYLITEGVIEAVRVKRNKPKEASYGIKRIMLVSLGILSLVIVAIFQPRWQIVFVFVGLVLLGLFERQVSINAYLELYKKGVYIMGRQKKLMCQR</sequence>
<gene>
    <name evidence="2" type="ORF">SAMN02910417_00641</name>
</gene>
<evidence type="ECO:0000256" key="1">
    <source>
        <dbReference type="SAM" id="Phobius"/>
    </source>
</evidence>
<dbReference type="EMBL" id="FMXR01000006">
    <property type="protein sequence ID" value="SDB08975.1"/>
    <property type="molecule type" value="Genomic_DNA"/>
</dbReference>
<protein>
    <submittedName>
        <fullName evidence="2">Uncharacterized protein</fullName>
    </submittedName>
</protein>
<evidence type="ECO:0000313" key="3">
    <source>
        <dbReference type="Proteomes" id="UP000199228"/>
    </source>
</evidence>
<organism evidence="2 3">
    <name type="scientific">Eubacterium oxidoreducens</name>
    <dbReference type="NCBI Taxonomy" id="1732"/>
    <lineage>
        <taxon>Bacteria</taxon>
        <taxon>Bacillati</taxon>
        <taxon>Bacillota</taxon>
        <taxon>Clostridia</taxon>
        <taxon>Eubacteriales</taxon>
        <taxon>Eubacteriaceae</taxon>
        <taxon>Eubacterium</taxon>
    </lineage>
</organism>
<proteinExistence type="predicted"/>
<name>A0A1G6AKR3_EUBOX</name>
<feature type="transmembrane region" description="Helical" evidence="1">
    <location>
        <begin position="57"/>
        <end position="73"/>
    </location>
</feature>
<dbReference type="AlphaFoldDB" id="A0A1G6AKR3"/>
<dbReference type="RefSeq" id="WP_090172141.1">
    <property type="nucleotide sequence ID" value="NZ_FMXR01000006.1"/>
</dbReference>
<dbReference type="Proteomes" id="UP000199228">
    <property type="component" value="Unassembled WGS sequence"/>
</dbReference>
<keyword evidence="3" id="KW-1185">Reference proteome</keyword>
<keyword evidence="1" id="KW-0472">Membrane</keyword>
<reference evidence="2 3" key="1">
    <citation type="submission" date="2016-10" db="EMBL/GenBank/DDBJ databases">
        <authorList>
            <person name="de Groot N.N."/>
        </authorList>
    </citation>
    <scope>NUCLEOTIDE SEQUENCE [LARGE SCALE GENOMIC DNA]</scope>
    <source>
        <strain evidence="2 3">DSM 3217</strain>
    </source>
</reference>
<feature type="transmembrane region" description="Helical" evidence="1">
    <location>
        <begin position="18"/>
        <end position="37"/>
    </location>
</feature>
<keyword evidence="1" id="KW-1133">Transmembrane helix</keyword>
<evidence type="ECO:0000313" key="2">
    <source>
        <dbReference type="EMBL" id="SDB08975.1"/>
    </source>
</evidence>
<accession>A0A1G6AKR3</accession>
<dbReference type="STRING" id="1732.SAMN02910417_00641"/>